<sequence length="182" mass="19420">MKKFTIFSFMIKSLLPAPHPHHTHAGDPETPPPASATPSFSPVTPSFSGDKTSGASINPLFTTDTVSGGRWLIGDCFTGTLGVLGDKFIGSTLRPRFLSAVSTTHNYPSVAASVTRVCLEDVMVMLFWWLRRCWWWCLVEVGDSVGGGGGGIGVCGGAVFFGGLGKRWVTVESRSGVDVVRI</sequence>
<protein>
    <submittedName>
        <fullName evidence="3">Uncharacterized protein</fullName>
    </submittedName>
</protein>
<reference evidence="2" key="3">
    <citation type="submission" date="2020-06" db="EMBL/GenBank/DDBJ databases">
        <title>Helianthus annuus Genome sequencing and assembly Release 2.</title>
        <authorList>
            <person name="Gouzy J."/>
            <person name="Langlade N."/>
            <person name="Munos S."/>
        </authorList>
    </citation>
    <scope>NUCLEOTIDE SEQUENCE</scope>
    <source>
        <tissue evidence="2">Leaves</tissue>
    </source>
</reference>
<dbReference type="AlphaFoldDB" id="A0A251U641"/>
<evidence type="ECO:0000313" key="2">
    <source>
        <dbReference type="EMBL" id="KAF5795641.1"/>
    </source>
</evidence>
<reference evidence="3" key="2">
    <citation type="submission" date="2017-02" db="EMBL/GenBank/DDBJ databases">
        <title>Sunflower complete genome.</title>
        <authorList>
            <person name="Langlade N."/>
            <person name="Munos S."/>
        </authorList>
    </citation>
    <scope>NUCLEOTIDE SEQUENCE [LARGE SCALE GENOMIC DNA]</scope>
    <source>
        <tissue evidence="3">Leaves</tissue>
    </source>
</reference>
<proteinExistence type="predicted"/>
<dbReference type="EMBL" id="CM007897">
    <property type="protein sequence ID" value="OTG18827.1"/>
    <property type="molecule type" value="Genomic_DNA"/>
</dbReference>
<dbReference type="InParanoid" id="A0A251U641"/>
<keyword evidence="4" id="KW-1185">Reference proteome</keyword>
<evidence type="ECO:0000313" key="4">
    <source>
        <dbReference type="Proteomes" id="UP000215914"/>
    </source>
</evidence>
<organism evidence="3 4">
    <name type="scientific">Helianthus annuus</name>
    <name type="common">Common sunflower</name>
    <dbReference type="NCBI Taxonomy" id="4232"/>
    <lineage>
        <taxon>Eukaryota</taxon>
        <taxon>Viridiplantae</taxon>
        <taxon>Streptophyta</taxon>
        <taxon>Embryophyta</taxon>
        <taxon>Tracheophyta</taxon>
        <taxon>Spermatophyta</taxon>
        <taxon>Magnoliopsida</taxon>
        <taxon>eudicotyledons</taxon>
        <taxon>Gunneridae</taxon>
        <taxon>Pentapetalae</taxon>
        <taxon>asterids</taxon>
        <taxon>campanulids</taxon>
        <taxon>Asterales</taxon>
        <taxon>Asteraceae</taxon>
        <taxon>Asteroideae</taxon>
        <taxon>Heliantheae alliance</taxon>
        <taxon>Heliantheae</taxon>
        <taxon>Helianthus</taxon>
    </lineage>
</organism>
<accession>A0A251U641</accession>
<name>A0A251U641_HELAN</name>
<dbReference type="EMBL" id="MNCJ02000323">
    <property type="protein sequence ID" value="KAF5795641.1"/>
    <property type="molecule type" value="Genomic_DNA"/>
</dbReference>
<dbReference type="Gramene" id="mRNA:HanXRQr2_Chr08g0342111">
    <property type="protein sequence ID" value="mRNA:HanXRQr2_Chr08g0342111"/>
    <property type="gene ID" value="HanXRQr2_Chr08g0342111"/>
</dbReference>
<gene>
    <name evidence="3" type="ORF">HannXRQ_Chr08g0227331</name>
    <name evidence="2" type="ORF">HanXRQr2_Chr08g0342111</name>
</gene>
<feature type="compositionally biased region" description="Low complexity" evidence="1">
    <location>
        <begin position="36"/>
        <end position="48"/>
    </location>
</feature>
<feature type="region of interest" description="Disordered" evidence="1">
    <location>
        <begin position="19"/>
        <end position="51"/>
    </location>
</feature>
<evidence type="ECO:0000256" key="1">
    <source>
        <dbReference type="SAM" id="MobiDB-lite"/>
    </source>
</evidence>
<evidence type="ECO:0000313" key="3">
    <source>
        <dbReference type="EMBL" id="OTG18827.1"/>
    </source>
</evidence>
<dbReference type="Proteomes" id="UP000215914">
    <property type="component" value="Chromosome 8"/>
</dbReference>
<reference evidence="2 4" key="1">
    <citation type="journal article" date="2017" name="Nature">
        <title>The sunflower genome provides insights into oil metabolism, flowering and Asterid evolution.</title>
        <authorList>
            <person name="Badouin H."/>
            <person name="Gouzy J."/>
            <person name="Grassa C.J."/>
            <person name="Murat F."/>
            <person name="Staton S.E."/>
            <person name="Cottret L."/>
            <person name="Lelandais-Briere C."/>
            <person name="Owens G.L."/>
            <person name="Carrere S."/>
            <person name="Mayjonade B."/>
            <person name="Legrand L."/>
            <person name="Gill N."/>
            <person name="Kane N.C."/>
            <person name="Bowers J.E."/>
            <person name="Hubner S."/>
            <person name="Bellec A."/>
            <person name="Berard A."/>
            <person name="Berges H."/>
            <person name="Blanchet N."/>
            <person name="Boniface M.C."/>
            <person name="Brunel D."/>
            <person name="Catrice O."/>
            <person name="Chaidir N."/>
            <person name="Claudel C."/>
            <person name="Donnadieu C."/>
            <person name="Faraut T."/>
            <person name="Fievet G."/>
            <person name="Helmstetter N."/>
            <person name="King M."/>
            <person name="Knapp S.J."/>
            <person name="Lai Z."/>
            <person name="Le Paslier M.C."/>
            <person name="Lippi Y."/>
            <person name="Lorenzon L."/>
            <person name="Mandel J.R."/>
            <person name="Marage G."/>
            <person name="Marchand G."/>
            <person name="Marquand E."/>
            <person name="Bret-Mestries E."/>
            <person name="Morien E."/>
            <person name="Nambeesan S."/>
            <person name="Nguyen T."/>
            <person name="Pegot-Espagnet P."/>
            <person name="Pouilly N."/>
            <person name="Raftis F."/>
            <person name="Sallet E."/>
            <person name="Schiex T."/>
            <person name="Thomas J."/>
            <person name="Vandecasteele C."/>
            <person name="Vares D."/>
            <person name="Vear F."/>
            <person name="Vautrin S."/>
            <person name="Crespi M."/>
            <person name="Mangin B."/>
            <person name="Burke J.M."/>
            <person name="Salse J."/>
            <person name="Munos S."/>
            <person name="Vincourt P."/>
            <person name="Rieseberg L.H."/>
            <person name="Langlade N.B."/>
        </authorList>
    </citation>
    <scope>NUCLEOTIDE SEQUENCE [LARGE SCALE GENOMIC DNA]</scope>
    <source>
        <strain evidence="4">cv. SF193</strain>
        <tissue evidence="2">Leaves</tissue>
    </source>
</reference>